<dbReference type="InterPro" id="IPR000595">
    <property type="entry name" value="cNMP-bd_dom"/>
</dbReference>
<dbReference type="SUPFAM" id="SSF51206">
    <property type="entry name" value="cAMP-binding domain-like"/>
    <property type="match status" value="1"/>
</dbReference>
<reference evidence="6 7" key="1">
    <citation type="journal article" date="2008" name="J. Bacteriol.">
        <title>The genome of Heliobacterium modesticaldum, a phototrophic representative of the Firmicutes containing the simplest photosynthetic apparatus.</title>
        <authorList>
            <person name="Sattley W.M."/>
            <person name="Madigan M.T."/>
            <person name="Swingley W.D."/>
            <person name="Cheung P.C."/>
            <person name="Clocksin K.M."/>
            <person name="Conrad A.L."/>
            <person name="Dejesa L.C."/>
            <person name="Honchak B.M."/>
            <person name="Jung D.O."/>
            <person name="Karbach L.E."/>
            <person name="Kurdoglu A."/>
            <person name="Lahiri S."/>
            <person name="Mastrian S.D."/>
            <person name="Page L.E."/>
            <person name="Taylor H.L."/>
            <person name="Wang Z.T."/>
            <person name="Raymond J."/>
            <person name="Chen M."/>
            <person name="Blankenship R.E."/>
            <person name="Touchman J.W."/>
        </authorList>
    </citation>
    <scope>NUCLEOTIDE SEQUENCE [LARGE SCALE GENOMIC DNA]</scope>
    <source>
        <strain evidence="7">ATCC 51547 / Ice1</strain>
    </source>
</reference>
<proteinExistence type="predicted"/>
<organism evidence="6 7">
    <name type="scientific">Heliobacterium modesticaldum (strain ATCC 51547 / Ice1)</name>
    <dbReference type="NCBI Taxonomy" id="498761"/>
    <lineage>
        <taxon>Bacteria</taxon>
        <taxon>Bacillati</taxon>
        <taxon>Bacillota</taxon>
        <taxon>Clostridia</taxon>
        <taxon>Eubacteriales</taxon>
        <taxon>Heliobacteriaceae</taxon>
        <taxon>Heliomicrobium</taxon>
    </lineage>
</organism>
<dbReference type="InterPro" id="IPR014710">
    <property type="entry name" value="RmlC-like_jellyroll"/>
</dbReference>
<dbReference type="SUPFAM" id="SSF46785">
    <property type="entry name" value="Winged helix' DNA-binding domain"/>
    <property type="match status" value="1"/>
</dbReference>
<dbReference type="SMART" id="SM00100">
    <property type="entry name" value="cNMP"/>
    <property type="match status" value="1"/>
</dbReference>
<dbReference type="PROSITE" id="PS51063">
    <property type="entry name" value="HTH_CRP_2"/>
    <property type="match status" value="1"/>
</dbReference>
<dbReference type="PANTHER" id="PTHR24567:SF74">
    <property type="entry name" value="HTH-TYPE TRANSCRIPTIONAL REGULATOR ARCR"/>
    <property type="match status" value="1"/>
</dbReference>
<protein>
    <submittedName>
        <fullName evidence="6">Transcriptional regulator, crp/fnr family, putative</fullName>
    </submittedName>
</protein>
<dbReference type="PANTHER" id="PTHR24567">
    <property type="entry name" value="CRP FAMILY TRANSCRIPTIONAL REGULATORY PROTEIN"/>
    <property type="match status" value="1"/>
</dbReference>
<dbReference type="OrthoDB" id="9798104at2"/>
<evidence type="ECO:0000313" key="7">
    <source>
        <dbReference type="Proteomes" id="UP000008550"/>
    </source>
</evidence>
<keyword evidence="3" id="KW-0804">Transcription</keyword>
<evidence type="ECO:0000256" key="3">
    <source>
        <dbReference type="ARBA" id="ARBA00023163"/>
    </source>
</evidence>
<dbReference type="InterPro" id="IPR012318">
    <property type="entry name" value="HTH_CRP"/>
</dbReference>
<evidence type="ECO:0000259" key="4">
    <source>
        <dbReference type="PROSITE" id="PS50042"/>
    </source>
</evidence>
<dbReference type="FunFam" id="1.10.10.10:FF:000019">
    <property type="entry name" value="Crp/Fnr family transcriptional regulator"/>
    <property type="match status" value="1"/>
</dbReference>
<evidence type="ECO:0000259" key="5">
    <source>
        <dbReference type="PROSITE" id="PS51063"/>
    </source>
</evidence>
<dbReference type="eggNOG" id="COG0664">
    <property type="taxonomic scope" value="Bacteria"/>
</dbReference>
<dbReference type="SMART" id="SM00419">
    <property type="entry name" value="HTH_CRP"/>
    <property type="match status" value="1"/>
</dbReference>
<dbReference type="Proteomes" id="UP000008550">
    <property type="component" value="Chromosome"/>
</dbReference>
<dbReference type="Gene3D" id="2.60.120.10">
    <property type="entry name" value="Jelly Rolls"/>
    <property type="match status" value="1"/>
</dbReference>
<keyword evidence="7" id="KW-1185">Reference proteome</keyword>
<dbReference type="AlphaFoldDB" id="B0TI91"/>
<dbReference type="InterPro" id="IPR036390">
    <property type="entry name" value="WH_DNA-bd_sf"/>
</dbReference>
<dbReference type="GO" id="GO:0003677">
    <property type="term" value="F:DNA binding"/>
    <property type="evidence" value="ECO:0007669"/>
    <property type="project" value="UniProtKB-KW"/>
</dbReference>
<dbReference type="GO" id="GO:0003700">
    <property type="term" value="F:DNA-binding transcription factor activity"/>
    <property type="evidence" value="ECO:0007669"/>
    <property type="project" value="TreeGrafter"/>
</dbReference>
<dbReference type="KEGG" id="hmo:HM1_1063"/>
<feature type="domain" description="HTH crp-type" evidence="5">
    <location>
        <begin position="152"/>
        <end position="225"/>
    </location>
</feature>
<dbReference type="InterPro" id="IPR050397">
    <property type="entry name" value="Env_Response_Regulators"/>
</dbReference>
<dbReference type="PROSITE" id="PS50042">
    <property type="entry name" value="CNMP_BINDING_3"/>
    <property type="match status" value="1"/>
</dbReference>
<evidence type="ECO:0000256" key="1">
    <source>
        <dbReference type="ARBA" id="ARBA00023015"/>
    </source>
</evidence>
<accession>B0TI91</accession>
<dbReference type="Pfam" id="PF00027">
    <property type="entry name" value="cNMP_binding"/>
    <property type="match status" value="1"/>
</dbReference>
<name>B0TI91_HELMI</name>
<dbReference type="HOGENOM" id="CLU_075053_3_4_9"/>
<keyword evidence="2" id="KW-0238">DNA-binding</keyword>
<dbReference type="RefSeq" id="WP_012282040.1">
    <property type="nucleotide sequence ID" value="NC_010337.2"/>
</dbReference>
<dbReference type="PRINTS" id="PR00034">
    <property type="entry name" value="HTHCRP"/>
</dbReference>
<dbReference type="GO" id="GO:0005829">
    <property type="term" value="C:cytosol"/>
    <property type="evidence" value="ECO:0007669"/>
    <property type="project" value="TreeGrafter"/>
</dbReference>
<sequence length="235" mass="26567">MREAIKIIDWESLRAIDVLASLPEGVLRELANQVGERVLKRRQPLLQEGEPADAVYFLHEGKVRLAKMNPDGQEKVLSIVDPGDIFGEIVAFDPGPSPYTAETMEPARVSRLPLKEFRQLVSDHPSLAAACLQVEARRLRQAYRHMKNLALLDTHGRVAARLFKLAHDYGVPDSRGTRIDFNLTRQELAQIVGTSRETVSRILAEYERLKILEVERQQIVICDLEELKLRATGGR</sequence>
<dbReference type="InterPro" id="IPR018490">
    <property type="entry name" value="cNMP-bd_dom_sf"/>
</dbReference>
<evidence type="ECO:0000313" key="6">
    <source>
        <dbReference type="EMBL" id="ABZ83511.1"/>
    </source>
</evidence>
<evidence type="ECO:0000256" key="2">
    <source>
        <dbReference type="ARBA" id="ARBA00023125"/>
    </source>
</evidence>
<dbReference type="Gene3D" id="1.10.10.10">
    <property type="entry name" value="Winged helix-like DNA-binding domain superfamily/Winged helix DNA-binding domain"/>
    <property type="match status" value="1"/>
</dbReference>
<dbReference type="EMBL" id="CP000930">
    <property type="protein sequence ID" value="ABZ83511.1"/>
    <property type="molecule type" value="Genomic_DNA"/>
</dbReference>
<dbReference type="InterPro" id="IPR036388">
    <property type="entry name" value="WH-like_DNA-bd_sf"/>
</dbReference>
<feature type="domain" description="Cyclic nucleotide-binding" evidence="4">
    <location>
        <begin position="18"/>
        <end position="121"/>
    </location>
</feature>
<dbReference type="CDD" id="cd00038">
    <property type="entry name" value="CAP_ED"/>
    <property type="match status" value="1"/>
</dbReference>
<keyword evidence="1" id="KW-0805">Transcription regulation</keyword>
<dbReference type="STRING" id="498761.HM1_1063"/>
<gene>
    <name evidence="6" type="ORF">HM1_1063</name>
</gene>
<dbReference type="Pfam" id="PF13545">
    <property type="entry name" value="HTH_Crp_2"/>
    <property type="match status" value="1"/>
</dbReference>